<feature type="transmembrane region" description="Helical" evidence="1">
    <location>
        <begin position="262"/>
        <end position="293"/>
    </location>
</feature>
<dbReference type="PANTHER" id="PTHR24177">
    <property type="entry name" value="CASKIN"/>
    <property type="match status" value="1"/>
</dbReference>
<name>A0ABD3L723_EUCGL</name>
<evidence type="ECO:0000313" key="4">
    <source>
        <dbReference type="Proteomes" id="UP001634007"/>
    </source>
</evidence>
<feature type="transmembrane region" description="Helical" evidence="1">
    <location>
        <begin position="336"/>
        <end position="355"/>
    </location>
</feature>
<keyword evidence="1" id="KW-0812">Transmembrane</keyword>
<dbReference type="Pfam" id="PF13962">
    <property type="entry name" value="PGG"/>
    <property type="match status" value="1"/>
</dbReference>
<feature type="transmembrane region" description="Helical" evidence="1">
    <location>
        <begin position="205"/>
        <end position="223"/>
    </location>
</feature>
<keyword evidence="1" id="KW-0472">Membrane</keyword>
<protein>
    <recommendedName>
        <fullName evidence="2">PGG domain-containing protein</fullName>
    </recommendedName>
</protein>
<dbReference type="AlphaFoldDB" id="A0ABD3L723"/>
<comment type="caution">
    <text evidence="3">The sequence shown here is derived from an EMBL/GenBank/DDBJ whole genome shotgun (WGS) entry which is preliminary data.</text>
</comment>
<dbReference type="InterPro" id="IPR026961">
    <property type="entry name" value="PGG_dom"/>
</dbReference>
<evidence type="ECO:0000313" key="3">
    <source>
        <dbReference type="EMBL" id="KAL3747267.1"/>
    </source>
</evidence>
<evidence type="ECO:0000259" key="2">
    <source>
        <dbReference type="Pfam" id="PF13962"/>
    </source>
</evidence>
<sequence length="380" mass="43084">MLRAAPFIKRSGESKLRHYYSLEFAKQALTEIKNGTSTPEILEYILTSGVVLDAASRGVFEIVDLCLKYFPELMWDSNFAKKLIIKVVEGRHIKLFRLVIKKYPIRYLADDNYMNFDLMDAVTKWSSRCESPDVSGAAFLMQRELQWFQAVEDRGFLAAEHRGFLSSEGLTYMENKKSYWENFVEQREELLKDARQWMKETSSSCSLVATIIITVAFAAIFTVPGGNIENEGVPPCNIKNEGVPPGNIKNEGIPIFLNEGSFMVFVVADALALFSSITAALMFLAILTSSYAIEDFLYSLPRKMILGLTFLFLSLAFMMVAFGSALTIVMSERLKWIYIPITLLAAIPIILFAILQLPLYGDMVESTFIPRLYRLLKFCK</sequence>
<dbReference type="Proteomes" id="UP001634007">
    <property type="component" value="Unassembled WGS sequence"/>
</dbReference>
<organism evidence="3 4">
    <name type="scientific">Eucalyptus globulus</name>
    <name type="common">Tasmanian blue gum</name>
    <dbReference type="NCBI Taxonomy" id="34317"/>
    <lineage>
        <taxon>Eukaryota</taxon>
        <taxon>Viridiplantae</taxon>
        <taxon>Streptophyta</taxon>
        <taxon>Embryophyta</taxon>
        <taxon>Tracheophyta</taxon>
        <taxon>Spermatophyta</taxon>
        <taxon>Magnoliopsida</taxon>
        <taxon>eudicotyledons</taxon>
        <taxon>Gunneridae</taxon>
        <taxon>Pentapetalae</taxon>
        <taxon>rosids</taxon>
        <taxon>malvids</taxon>
        <taxon>Myrtales</taxon>
        <taxon>Myrtaceae</taxon>
        <taxon>Myrtoideae</taxon>
        <taxon>Eucalypteae</taxon>
        <taxon>Eucalyptus</taxon>
    </lineage>
</organism>
<dbReference type="PANTHER" id="PTHR24177:SF472">
    <property type="entry name" value="PGG DOMAIN-CONTAINING PROTEIN"/>
    <property type="match status" value="1"/>
</dbReference>
<feature type="domain" description="PGG" evidence="2">
    <location>
        <begin position="196"/>
        <end position="328"/>
    </location>
</feature>
<dbReference type="EMBL" id="JBJKBG010000003">
    <property type="protein sequence ID" value="KAL3747267.1"/>
    <property type="molecule type" value="Genomic_DNA"/>
</dbReference>
<reference evidence="3 4" key="1">
    <citation type="submission" date="2024-11" db="EMBL/GenBank/DDBJ databases">
        <title>Chromosome-level genome assembly of Eucalyptus globulus Labill. provides insights into its genome evolution.</title>
        <authorList>
            <person name="Li X."/>
        </authorList>
    </citation>
    <scope>NUCLEOTIDE SEQUENCE [LARGE SCALE GENOMIC DNA]</scope>
    <source>
        <strain evidence="3">CL2024</strain>
        <tissue evidence="3">Fresh tender leaves</tissue>
    </source>
</reference>
<proteinExistence type="predicted"/>
<accession>A0ABD3L723</accession>
<feature type="transmembrane region" description="Helical" evidence="1">
    <location>
        <begin position="305"/>
        <end position="330"/>
    </location>
</feature>
<keyword evidence="1" id="KW-1133">Transmembrane helix</keyword>
<gene>
    <name evidence="3" type="ORF">ACJRO7_016102</name>
</gene>
<keyword evidence="4" id="KW-1185">Reference proteome</keyword>
<evidence type="ECO:0000256" key="1">
    <source>
        <dbReference type="SAM" id="Phobius"/>
    </source>
</evidence>